<evidence type="ECO:0000313" key="1">
    <source>
        <dbReference type="EMBL" id="EQB34294.1"/>
    </source>
</evidence>
<proteinExistence type="predicted"/>
<dbReference type="eggNOG" id="COG1403">
    <property type="taxonomic scope" value="Bacteria"/>
</dbReference>
<dbReference type="AlphaFoldDB" id="T0KC38"/>
<dbReference type="PATRIC" id="fig|1172190.3.peg.2251"/>
<protein>
    <recommendedName>
        <fullName evidence="3">HNH domain-containing protein</fullName>
    </recommendedName>
</protein>
<dbReference type="STRING" id="1172190.M947_11695"/>
<gene>
    <name evidence="1" type="ORF">M947_11695</name>
</gene>
<evidence type="ECO:0000313" key="2">
    <source>
        <dbReference type="Proteomes" id="UP000015520"/>
    </source>
</evidence>
<organism evidence="1 2">
    <name type="scientific">Sulfurimonas hongkongensis</name>
    <dbReference type="NCBI Taxonomy" id="1172190"/>
    <lineage>
        <taxon>Bacteria</taxon>
        <taxon>Pseudomonadati</taxon>
        <taxon>Campylobacterota</taxon>
        <taxon>Epsilonproteobacteria</taxon>
        <taxon>Campylobacterales</taxon>
        <taxon>Sulfurimonadaceae</taxon>
        <taxon>Sulfurimonas</taxon>
    </lineage>
</organism>
<keyword evidence="2" id="KW-1185">Reference proteome</keyword>
<evidence type="ECO:0008006" key="3">
    <source>
        <dbReference type="Google" id="ProtNLM"/>
    </source>
</evidence>
<reference evidence="1 2" key="1">
    <citation type="submission" date="2013-07" db="EMBL/GenBank/DDBJ databases">
        <title>Sulfurimonas hongkongensis AST-10 Genome Sequencing.</title>
        <authorList>
            <person name="Cai L."/>
            <person name="Zhang T."/>
        </authorList>
    </citation>
    <scope>NUCLEOTIDE SEQUENCE [LARGE SCALE GENOMIC DNA]</scope>
    <source>
        <strain evidence="1 2">AST-10</strain>
    </source>
</reference>
<dbReference type="Gene3D" id="1.10.30.50">
    <property type="match status" value="1"/>
</dbReference>
<accession>T0KC38</accession>
<sequence length="314" mass="38018">MTVSNNLKKEIIDKIDKTDSTSYIQSIYDNFLPDGYINQDCKPSEKLIFLKFDEFNNLIDDFFTKLNKHYEYFEIEYFKYPKQTPINYSARAIKDEKNKFLKKFIKVYEIIRDYFGAKLQDENELYICPYCEKNYINLVYTDDKTLKPDLDHYYPKAFYPFLGCSIENLIPACQVCNSRLKRDEDFYIKKHINPIEYRLFDEIIFSYDQEGIMIENTNDLKKYTEKENYLNTFKIEEIYAIHNEILDDIKVKYKMYNKSKQYGLMKSCPSLAQNEILDMVFYEYKNENKRTPFRKLKKDLYNNIKKNSTNKILY</sequence>
<name>T0KC38_9BACT</name>
<dbReference type="OrthoDB" id="9816185at2"/>
<dbReference type="EMBL" id="AUPZ01000023">
    <property type="protein sequence ID" value="EQB34294.1"/>
    <property type="molecule type" value="Genomic_DNA"/>
</dbReference>
<dbReference type="Proteomes" id="UP000015520">
    <property type="component" value="Unassembled WGS sequence"/>
</dbReference>
<dbReference type="RefSeq" id="WP_021288570.1">
    <property type="nucleotide sequence ID" value="NZ_AUPZ01000023.1"/>
</dbReference>
<comment type="caution">
    <text evidence="1">The sequence shown here is derived from an EMBL/GenBank/DDBJ whole genome shotgun (WGS) entry which is preliminary data.</text>
</comment>